<feature type="compositionally biased region" description="Low complexity" evidence="3">
    <location>
        <begin position="204"/>
        <end position="219"/>
    </location>
</feature>
<sequence length="636" mass="69874">MIVIWRSSRNAAEWASSGIRSLLTEPAGTTPPAVPSAAMSGAVGFAPLEFLITLLINISRMDSDGFFEEPVREEDAAGYYDVIKQPMCFQRMKEKLRGREYCTWRGFVADFELICSNAMTYNQKRSRVHKSALSMLRAGKKQLQAAELEGRKAIALLHPKGPTAAAADEAREAAEAELAAAAAARHPSKVAKLALRQGSAMGEGTPSGTPRTGSGVPPRLGSAAFPGTLLAGPADTPSCTDADDFQFDMHSDRDEGYSSFSGSDAEEADGAAPAESFWLPHMASVVDVQSWRDEPNSAGQPNNSSRRSSAWKHRRRKTEWKARWLELRLRELKHQQARQQARELAAPALLQHPFFAALAGVRKSKQEVVMDIPQLDLQVEHETLPACAYAALEFCQRHLAAVKKQLVQQPGQRQRPQKRVAPPPKARKGALPGMRSMPTRQRSMLGLAAKPSLERCTSAKRRRTDYDCSDMIMPHMSGSAGPKYVERVQVAEINTPDVRMLPDGEIMQREAAVAAFRCHLKSQGQVQMPDELHEVLQGQPGEGSSSEDTSDEAYMTRHQPKEDEERQRFLGIPGGGAQKRKLDDKGKALQSQNGKLQRNSSFAAVDSASKQQLWQQDAPGNGTPRAQKWLAGDCFC</sequence>
<keyword evidence="1 2" id="KW-0103">Bromodomain</keyword>
<dbReference type="CDD" id="cd04369">
    <property type="entry name" value="Bromodomain"/>
    <property type="match status" value="1"/>
</dbReference>
<dbReference type="InterPro" id="IPR051831">
    <property type="entry name" value="Bromodomain_contain_prot"/>
</dbReference>
<dbReference type="Proteomes" id="UP001491310">
    <property type="component" value="Unassembled WGS sequence"/>
</dbReference>
<feature type="compositionally biased region" description="Polar residues" evidence="3">
    <location>
        <begin position="297"/>
        <end position="308"/>
    </location>
</feature>
<feature type="domain" description="Bromo" evidence="4">
    <location>
        <begin position="59"/>
        <end position="129"/>
    </location>
</feature>
<evidence type="ECO:0000313" key="6">
    <source>
        <dbReference type="Proteomes" id="UP001491310"/>
    </source>
</evidence>
<feature type="compositionally biased region" description="Polar residues" evidence="3">
    <location>
        <begin position="589"/>
        <end position="615"/>
    </location>
</feature>
<dbReference type="PANTHER" id="PTHR22881:SF27">
    <property type="entry name" value="BROMODOMAIN CONTAINING 7_9"/>
    <property type="match status" value="1"/>
</dbReference>
<dbReference type="PRINTS" id="PR00503">
    <property type="entry name" value="BROMODOMAIN"/>
</dbReference>
<dbReference type="PROSITE" id="PS50014">
    <property type="entry name" value="BROMODOMAIN_2"/>
    <property type="match status" value="1"/>
</dbReference>
<feature type="region of interest" description="Disordered" evidence="3">
    <location>
        <begin position="192"/>
        <end position="272"/>
    </location>
</feature>
<gene>
    <name evidence="5" type="ORF">WJX75_003326</name>
</gene>
<feature type="compositionally biased region" description="Basic and acidic residues" evidence="3">
    <location>
        <begin position="559"/>
        <end position="568"/>
    </location>
</feature>
<dbReference type="SMART" id="SM00297">
    <property type="entry name" value="BROMO"/>
    <property type="match status" value="1"/>
</dbReference>
<dbReference type="EMBL" id="JALJOT010000007">
    <property type="protein sequence ID" value="KAK9908820.1"/>
    <property type="molecule type" value="Genomic_DNA"/>
</dbReference>
<dbReference type="SUPFAM" id="SSF47370">
    <property type="entry name" value="Bromodomain"/>
    <property type="match status" value="1"/>
</dbReference>
<evidence type="ECO:0000256" key="3">
    <source>
        <dbReference type="SAM" id="MobiDB-lite"/>
    </source>
</evidence>
<name>A0ABR2YQD3_9CHLO</name>
<proteinExistence type="predicted"/>
<dbReference type="InterPro" id="IPR036427">
    <property type="entry name" value="Bromodomain-like_sf"/>
</dbReference>
<feature type="compositionally biased region" description="Basic and acidic residues" evidence="3">
    <location>
        <begin position="247"/>
        <end position="256"/>
    </location>
</feature>
<evidence type="ECO:0000256" key="1">
    <source>
        <dbReference type="ARBA" id="ARBA00023117"/>
    </source>
</evidence>
<feature type="region of interest" description="Disordered" evidence="3">
    <location>
        <begin position="292"/>
        <end position="312"/>
    </location>
</feature>
<dbReference type="Pfam" id="PF00439">
    <property type="entry name" value="Bromodomain"/>
    <property type="match status" value="1"/>
</dbReference>
<dbReference type="InterPro" id="IPR001487">
    <property type="entry name" value="Bromodomain"/>
</dbReference>
<protein>
    <recommendedName>
        <fullName evidence="4">Bromo domain-containing protein</fullName>
    </recommendedName>
</protein>
<feature type="region of interest" description="Disordered" evidence="3">
    <location>
        <begin position="536"/>
        <end position="625"/>
    </location>
</feature>
<dbReference type="Gene3D" id="1.20.920.10">
    <property type="entry name" value="Bromodomain-like"/>
    <property type="match status" value="1"/>
</dbReference>
<evidence type="ECO:0000259" key="4">
    <source>
        <dbReference type="PROSITE" id="PS50014"/>
    </source>
</evidence>
<dbReference type="PANTHER" id="PTHR22881">
    <property type="entry name" value="BROMODOMAIN CONTAINING PROTEIN"/>
    <property type="match status" value="1"/>
</dbReference>
<comment type="caution">
    <text evidence="5">The sequence shown here is derived from an EMBL/GenBank/DDBJ whole genome shotgun (WGS) entry which is preliminary data.</text>
</comment>
<accession>A0ABR2YQD3</accession>
<organism evidence="5 6">
    <name type="scientific">Coccomyxa subellipsoidea</name>
    <dbReference type="NCBI Taxonomy" id="248742"/>
    <lineage>
        <taxon>Eukaryota</taxon>
        <taxon>Viridiplantae</taxon>
        <taxon>Chlorophyta</taxon>
        <taxon>core chlorophytes</taxon>
        <taxon>Trebouxiophyceae</taxon>
        <taxon>Trebouxiophyceae incertae sedis</taxon>
        <taxon>Coccomyxaceae</taxon>
        <taxon>Coccomyxa</taxon>
    </lineage>
</organism>
<keyword evidence="6" id="KW-1185">Reference proteome</keyword>
<feature type="region of interest" description="Disordered" evidence="3">
    <location>
        <begin position="406"/>
        <end position="437"/>
    </location>
</feature>
<evidence type="ECO:0000256" key="2">
    <source>
        <dbReference type="PROSITE-ProRule" id="PRU00035"/>
    </source>
</evidence>
<evidence type="ECO:0000313" key="5">
    <source>
        <dbReference type="EMBL" id="KAK9908820.1"/>
    </source>
</evidence>
<reference evidence="5 6" key="1">
    <citation type="journal article" date="2024" name="Nat. Commun.">
        <title>Phylogenomics reveals the evolutionary origins of lichenization in chlorophyte algae.</title>
        <authorList>
            <person name="Puginier C."/>
            <person name="Libourel C."/>
            <person name="Otte J."/>
            <person name="Skaloud P."/>
            <person name="Haon M."/>
            <person name="Grisel S."/>
            <person name="Petersen M."/>
            <person name="Berrin J.G."/>
            <person name="Delaux P.M."/>
            <person name="Dal Grande F."/>
            <person name="Keller J."/>
        </authorList>
    </citation>
    <scope>NUCLEOTIDE SEQUENCE [LARGE SCALE GENOMIC DNA]</scope>
    <source>
        <strain evidence="5 6">SAG 216-7</strain>
    </source>
</reference>